<proteinExistence type="predicted"/>
<dbReference type="InterPro" id="IPR015919">
    <property type="entry name" value="Cadherin-like_sf"/>
</dbReference>
<dbReference type="GO" id="GO:0045296">
    <property type="term" value="F:cadherin binding"/>
    <property type="evidence" value="ECO:0007669"/>
    <property type="project" value="TreeGrafter"/>
</dbReference>
<dbReference type="GO" id="GO:0008013">
    <property type="term" value="F:beta-catenin binding"/>
    <property type="evidence" value="ECO:0007669"/>
    <property type="project" value="TreeGrafter"/>
</dbReference>
<dbReference type="InterPro" id="IPR013320">
    <property type="entry name" value="ConA-like_dom_sf"/>
</dbReference>
<dbReference type="EMBL" id="JPKZ01002721">
    <property type="protein sequence ID" value="KHN75381.1"/>
    <property type="molecule type" value="Genomic_DNA"/>
</dbReference>
<evidence type="ECO:0000259" key="7">
    <source>
        <dbReference type="PROSITE" id="PS50025"/>
    </source>
</evidence>
<comment type="caution">
    <text evidence="6">Lacks conserved residue(s) required for the propagation of feature annotation.</text>
</comment>
<reference evidence="9 10" key="1">
    <citation type="submission" date="2014-11" db="EMBL/GenBank/DDBJ databases">
        <title>Genetic blueprint of the zoonotic pathogen Toxocara canis.</title>
        <authorList>
            <person name="Zhu X.-Q."/>
            <person name="Korhonen P.K."/>
            <person name="Cai H."/>
            <person name="Young N.D."/>
            <person name="Nejsum P."/>
            <person name="von Samson-Himmelstjerna G."/>
            <person name="Boag P.R."/>
            <person name="Tan P."/>
            <person name="Li Q."/>
            <person name="Min J."/>
            <person name="Yang Y."/>
            <person name="Wang X."/>
            <person name="Fang X."/>
            <person name="Hall R.S."/>
            <person name="Hofmann A."/>
            <person name="Sternberg P.W."/>
            <person name="Jex A.R."/>
            <person name="Gasser R.B."/>
        </authorList>
    </citation>
    <scope>NUCLEOTIDE SEQUENCE [LARGE SCALE GENOMIC DNA]</scope>
    <source>
        <strain evidence="9">PN_DK_2014</strain>
    </source>
</reference>
<dbReference type="InterPro" id="IPR001791">
    <property type="entry name" value="Laminin_G"/>
</dbReference>
<evidence type="ECO:0000256" key="6">
    <source>
        <dbReference type="PROSITE-ProRule" id="PRU00122"/>
    </source>
</evidence>
<dbReference type="OrthoDB" id="6252479at2759"/>
<evidence type="ECO:0000256" key="2">
    <source>
        <dbReference type="ARBA" id="ARBA00022737"/>
    </source>
</evidence>
<dbReference type="Gene3D" id="2.60.120.200">
    <property type="match status" value="1"/>
</dbReference>
<accession>A0A0B2UWD1</accession>
<sequence length="257" mass="28129">IERGEAQYRWDCGSGIGVVRVNNARVVDGKWHGIKVSRGSRHIKVTVDDTHTAEGDSPTGSDVIKLYKNAMRLTFGAQLSYSTNSGSSSLASDLRPLISKGMVGCFGKIGAMHAREGIPPLKYAFGGSRDGRAWPVMIDEKTGKVTTRMSLDYEQQSVHRISLLVTDAGGRRAFSTLILNAIFMVLAIDEDVGDQIEYTVVPDGSAHSNYVKVHPKQGILSLQKTLRELVDRSSGKLIISSPLDREEVREVIETPRC</sequence>
<keyword evidence="10" id="KW-1185">Reference proteome</keyword>
<keyword evidence="2" id="KW-0677">Repeat</keyword>
<comment type="caution">
    <text evidence="9">The sequence shown here is derived from an EMBL/GenBank/DDBJ whole genome shotgun (WGS) entry which is preliminary data.</text>
</comment>
<dbReference type="GO" id="GO:0016342">
    <property type="term" value="C:catenin complex"/>
    <property type="evidence" value="ECO:0007669"/>
    <property type="project" value="TreeGrafter"/>
</dbReference>
<dbReference type="Pfam" id="PF00054">
    <property type="entry name" value="Laminin_G_1"/>
    <property type="match status" value="1"/>
</dbReference>
<evidence type="ECO:0000313" key="9">
    <source>
        <dbReference type="EMBL" id="KHN75381.1"/>
    </source>
</evidence>
<gene>
    <name evidence="9" type="primary">cdh-4</name>
    <name evidence="9" type="ORF">Tcan_18236</name>
</gene>
<dbReference type="InterPro" id="IPR002126">
    <property type="entry name" value="Cadherin-like_dom"/>
</dbReference>
<feature type="domain" description="Cadherin" evidence="8">
    <location>
        <begin position="121"/>
        <end position="204"/>
    </location>
</feature>
<dbReference type="PANTHER" id="PTHR24027">
    <property type="entry name" value="CADHERIN-23"/>
    <property type="match status" value="1"/>
</dbReference>
<dbReference type="GO" id="GO:0016477">
    <property type="term" value="P:cell migration"/>
    <property type="evidence" value="ECO:0007669"/>
    <property type="project" value="TreeGrafter"/>
</dbReference>
<evidence type="ECO:0000256" key="3">
    <source>
        <dbReference type="ARBA" id="ARBA00022837"/>
    </source>
</evidence>
<dbReference type="SUPFAM" id="SSF49899">
    <property type="entry name" value="Concanavalin A-like lectins/glucanases"/>
    <property type="match status" value="1"/>
</dbReference>
<dbReference type="STRING" id="6265.A0A0B2UWD1"/>
<comment type="subcellular location">
    <subcellularLocation>
        <location evidence="1">Membrane</location>
    </subcellularLocation>
</comment>
<dbReference type="GO" id="GO:0005509">
    <property type="term" value="F:calcium ion binding"/>
    <property type="evidence" value="ECO:0007669"/>
    <property type="project" value="UniProtKB-UniRule"/>
</dbReference>
<dbReference type="InterPro" id="IPR039808">
    <property type="entry name" value="Cadherin"/>
</dbReference>
<dbReference type="CDD" id="cd11304">
    <property type="entry name" value="Cadherin_repeat"/>
    <property type="match status" value="2"/>
</dbReference>
<evidence type="ECO:0000259" key="8">
    <source>
        <dbReference type="PROSITE" id="PS50268"/>
    </source>
</evidence>
<evidence type="ECO:0000256" key="1">
    <source>
        <dbReference type="ARBA" id="ARBA00004370"/>
    </source>
</evidence>
<dbReference type="AlphaFoldDB" id="A0A0B2UWD1"/>
<dbReference type="Proteomes" id="UP000031036">
    <property type="component" value="Unassembled WGS sequence"/>
</dbReference>
<dbReference type="PROSITE" id="PS50025">
    <property type="entry name" value="LAM_G_DOMAIN"/>
    <property type="match status" value="1"/>
</dbReference>
<keyword evidence="3 5" id="KW-0106">Calcium</keyword>
<dbReference type="SUPFAM" id="SSF49313">
    <property type="entry name" value="Cadherin-like"/>
    <property type="match status" value="1"/>
</dbReference>
<dbReference type="Gene3D" id="2.60.40.60">
    <property type="entry name" value="Cadherins"/>
    <property type="match status" value="1"/>
</dbReference>
<keyword evidence="4" id="KW-0472">Membrane</keyword>
<dbReference type="PANTHER" id="PTHR24027:SF438">
    <property type="entry name" value="CADHERIN 23"/>
    <property type="match status" value="1"/>
</dbReference>
<organism evidence="9 10">
    <name type="scientific">Toxocara canis</name>
    <name type="common">Canine roundworm</name>
    <dbReference type="NCBI Taxonomy" id="6265"/>
    <lineage>
        <taxon>Eukaryota</taxon>
        <taxon>Metazoa</taxon>
        <taxon>Ecdysozoa</taxon>
        <taxon>Nematoda</taxon>
        <taxon>Chromadorea</taxon>
        <taxon>Rhabditida</taxon>
        <taxon>Spirurina</taxon>
        <taxon>Ascaridomorpha</taxon>
        <taxon>Ascaridoidea</taxon>
        <taxon>Toxocaridae</taxon>
        <taxon>Toxocara</taxon>
    </lineage>
</organism>
<feature type="domain" description="Laminin G" evidence="7">
    <location>
        <begin position="1"/>
        <end position="133"/>
    </location>
</feature>
<name>A0A0B2UWD1_TOXCA</name>
<evidence type="ECO:0000256" key="5">
    <source>
        <dbReference type="PROSITE-ProRule" id="PRU00043"/>
    </source>
</evidence>
<protein>
    <submittedName>
        <fullName evidence="9">Cadherin-4</fullName>
    </submittedName>
</protein>
<evidence type="ECO:0000313" key="10">
    <source>
        <dbReference type="Proteomes" id="UP000031036"/>
    </source>
</evidence>
<feature type="non-terminal residue" evidence="9">
    <location>
        <position position="1"/>
    </location>
</feature>
<dbReference type="GO" id="GO:0007156">
    <property type="term" value="P:homophilic cell adhesion via plasma membrane adhesion molecules"/>
    <property type="evidence" value="ECO:0007669"/>
    <property type="project" value="InterPro"/>
</dbReference>
<evidence type="ECO:0000256" key="4">
    <source>
        <dbReference type="ARBA" id="ARBA00023136"/>
    </source>
</evidence>
<dbReference type="PROSITE" id="PS50268">
    <property type="entry name" value="CADHERIN_2"/>
    <property type="match status" value="1"/>
</dbReference>